<evidence type="ECO:0000256" key="8">
    <source>
        <dbReference type="ARBA" id="ARBA00022840"/>
    </source>
</evidence>
<evidence type="ECO:0000256" key="6">
    <source>
        <dbReference type="ARBA" id="ARBA00022741"/>
    </source>
</evidence>
<evidence type="ECO:0000256" key="11">
    <source>
        <dbReference type="ARBA" id="ARBA00029766"/>
    </source>
</evidence>
<dbReference type="OrthoDB" id="9808041at2"/>
<dbReference type="GO" id="GO:0016301">
    <property type="term" value="F:kinase activity"/>
    <property type="evidence" value="ECO:0007669"/>
    <property type="project" value="UniProtKB-KW"/>
</dbReference>
<evidence type="ECO:0000256" key="7">
    <source>
        <dbReference type="ARBA" id="ARBA00022777"/>
    </source>
</evidence>
<comment type="similarity">
    <text evidence="2">Belongs to the HPPK family.</text>
</comment>
<dbReference type="Proteomes" id="UP000305881">
    <property type="component" value="Chromosome"/>
</dbReference>
<comment type="function">
    <text evidence="10">Catalyzes the transfer of pyrophosphate from adenosine triphosphate (ATP) to 6-hydroxymethyl-7,8-dihydropterin, an enzymatic step in folate biosynthesis pathway.</text>
</comment>
<dbReference type="SUPFAM" id="SSF55083">
    <property type="entry name" value="6-hydroxymethyl-7,8-dihydropterin pyrophosphokinase, HPPK"/>
    <property type="match status" value="1"/>
</dbReference>
<dbReference type="CDD" id="cd00483">
    <property type="entry name" value="HPPK"/>
    <property type="match status" value="1"/>
</dbReference>
<dbReference type="GO" id="GO:0046656">
    <property type="term" value="P:folic acid biosynthetic process"/>
    <property type="evidence" value="ECO:0007669"/>
    <property type="project" value="UniProtKB-KW"/>
</dbReference>
<dbReference type="GO" id="GO:0005524">
    <property type="term" value="F:ATP binding"/>
    <property type="evidence" value="ECO:0007669"/>
    <property type="project" value="UniProtKB-KW"/>
</dbReference>
<organism evidence="14 15">
    <name type="scientific">Methylotuvimicrobium buryatense</name>
    <name type="common">Methylomicrobium buryatense</name>
    <dbReference type="NCBI Taxonomy" id="95641"/>
    <lineage>
        <taxon>Bacteria</taxon>
        <taxon>Pseudomonadati</taxon>
        <taxon>Pseudomonadota</taxon>
        <taxon>Gammaproteobacteria</taxon>
        <taxon>Methylococcales</taxon>
        <taxon>Methylococcaceae</taxon>
        <taxon>Methylotuvimicrobium</taxon>
    </lineage>
</organism>
<keyword evidence="5 14" id="KW-0808">Transferase</keyword>
<evidence type="ECO:0000256" key="12">
    <source>
        <dbReference type="ARBA" id="ARBA00033413"/>
    </source>
</evidence>
<comment type="pathway">
    <text evidence="1">Cofactor biosynthesis; tetrahydrofolate biosynthesis; 2-amino-4-hydroxy-6-hydroxymethyl-7,8-dihydropteridine diphosphate from 7,8-dihydroneopterin triphosphate: step 4/4.</text>
</comment>
<dbReference type="GO" id="GO:0046654">
    <property type="term" value="P:tetrahydrofolate biosynthetic process"/>
    <property type="evidence" value="ECO:0007669"/>
    <property type="project" value="UniProtKB-UniPathway"/>
</dbReference>
<dbReference type="Pfam" id="PF01288">
    <property type="entry name" value="HPPK"/>
    <property type="match status" value="1"/>
</dbReference>
<evidence type="ECO:0000256" key="3">
    <source>
        <dbReference type="ARBA" id="ARBA00013253"/>
    </source>
</evidence>
<dbReference type="InterPro" id="IPR035907">
    <property type="entry name" value="Hppk_sf"/>
</dbReference>
<keyword evidence="6" id="KW-0547">Nucleotide-binding</keyword>
<dbReference type="EC" id="2.7.6.3" evidence="3"/>
<evidence type="ECO:0000256" key="10">
    <source>
        <dbReference type="ARBA" id="ARBA00029409"/>
    </source>
</evidence>
<protein>
    <recommendedName>
        <fullName evidence="4">2-amino-4-hydroxy-6-hydroxymethyldihydropteridine pyrophosphokinase</fullName>
        <ecNumber evidence="3">2.7.6.3</ecNumber>
    </recommendedName>
    <alternativeName>
        <fullName evidence="11">6-hydroxymethyl-7,8-dihydropterin pyrophosphokinase</fullName>
    </alternativeName>
    <alternativeName>
        <fullName evidence="12">7,8-dihydro-6-hydroxymethylpterin-pyrophosphokinase</fullName>
    </alternativeName>
</protein>
<dbReference type="Gene3D" id="3.30.70.560">
    <property type="entry name" value="7,8-Dihydro-6-hydroxymethylpterin-pyrophosphokinase HPPK"/>
    <property type="match status" value="1"/>
</dbReference>
<evidence type="ECO:0000256" key="2">
    <source>
        <dbReference type="ARBA" id="ARBA00005810"/>
    </source>
</evidence>
<gene>
    <name evidence="14" type="primary">folK</name>
    <name evidence="14" type="ORF">EQU24_03300</name>
</gene>
<dbReference type="NCBIfam" id="TIGR01498">
    <property type="entry name" value="folK"/>
    <property type="match status" value="1"/>
</dbReference>
<dbReference type="PANTHER" id="PTHR43071:SF1">
    <property type="entry name" value="2-AMINO-4-HYDROXY-6-HYDROXYMETHYLDIHYDROPTERIDINE PYROPHOSPHOKINASE"/>
    <property type="match status" value="1"/>
</dbReference>
<evidence type="ECO:0000313" key="14">
    <source>
        <dbReference type="EMBL" id="QCW81383.1"/>
    </source>
</evidence>
<feature type="domain" description="7,8-dihydro-6-hydroxymethylpterin-pyrophosphokinase" evidence="13">
    <location>
        <begin position="95"/>
        <end position="106"/>
    </location>
</feature>
<dbReference type="STRING" id="675511.GCA_000341735_02348"/>
<proteinExistence type="inferred from homology"/>
<evidence type="ECO:0000256" key="5">
    <source>
        <dbReference type="ARBA" id="ARBA00022679"/>
    </source>
</evidence>
<evidence type="ECO:0000259" key="13">
    <source>
        <dbReference type="PROSITE" id="PS00794"/>
    </source>
</evidence>
<evidence type="ECO:0000256" key="9">
    <source>
        <dbReference type="ARBA" id="ARBA00022909"/>
    </source>
</evidence>
<keyword evidence="8" id="KW-0067">ATP-binding</keyword>
<sequence>MTNNNDFVTAFIGLGSNLDHPAEQLMTARQTIAALPNIKETGFSSLYRNPPMGPQDQPDYVNAAMAIETTLPAIDLLRQLQAVEQSQGRTRTGKRWGARTLDLDLLLYGDRQIEVPDLTVPHIGIAERAFVLYPLYEIAPDLSIPGLGKLTDLVAKCPKNDLHRLS</sequence>
<dbReference type="InterPro" id="IPR000550">
    <property type="entry name" value="Hppk"/>
</dbReference>
<dbReference type="UniPathway" id="UPA00077">
    <property type="reaction ID" value="UER00155"/>
</dbReference>
<dbReference type="GO" id="GO:0003848">
    <property type="term" value="F:2-amino-4-hydroxy-6-hydroxymethyldihydropteridine diphosphokinase activity"/>
    <property type="evidence" value="ECO:0007669"/>
    <property type="project" value="UniProtKB-EC"/>
</dbReference>
<dbReference type="KEGG" id="mbur:EQU24_03300"/>
<keyword evidence="15" id="KW-1185">Reference proteome</keyword>
<evidence type="ECO:0000256" key="4">
    <source>
        <dbReference type="ARBA" id="ARBA00016218"/>
    </source>
</evidence>
<keyword evidence="7" id="KW-0418">Kinase</keyword>
<dbReference type="RefSeq" id="WP_017840864.1">
    <property type="nucleotide sequence ID" value="NZ_CP035467.1"/>
</dbReference>
<accession>A0A4P9ULV8</accession>
<dbReference type="PROSITE" id="PS00794">
    <property type="entry name" value="HPPK"/>
    <property type="match status" value="1"/>
</dbReference>
<dbReference type="PANTHER" id="PTHR43071">
    <property type="entry name" value="2-AMINO-4-HYDROXY-6-HYDROXYMETHYLDIHYDROPTERIDINE PYROPHOSPHOKINASE"/>
    <property type="match status" value="1"/>
</dbReference>
<evidence type="ECO:0000256" key="1">
    <source>
        <dbReference type="ARBA" id="ARBA00005051"/>
    </source>
</evidence>
<keyword evidence="9" id="KW-0289">Folate biosynthesis</keyword>
<name>A0A4P9ULV8_METBY</name>
<dbReference type="EMBL" id="CP035467">
    <property type="protein sequence ID" value="QCW81383.1"/>
    <property type="molecule type" value="Genomic_DNA"/>
</dbReference>
<reference evidence="15" key="1">
    <citation type="journal article" date="2019" name="J. Bacteriol.">
        <title>A Mutagenic Screen Identifies a TonB-Dependent Receptor Required for the Lanthanide Metal Switch in the Type I Methanotroph 'Methylotuvimicrobium buryatense' 5GB1C.</title>
        <authorList>
            <person name="Groom J.D."/>
            <person name="Ford S.M."/>
            <person name="Pesesky M.W."/>
            <person name="Lidstrom M.E."/>
        </authorList>
    </citation>
    <scope>NUCLEOTIDE SEQUENCE [LARGE SCALE GENOMIC DNA]</scope>
    <source>
        <strain evidence="15">5GB1C</strain>
    </source>
</reference>
<dbReference type="AlphaFoldDB" id="A0A4P9ULV8"/>
<evidence type="ECO:0000313" key="15">
    <source>
        <dbReference type="Proteomes" id="UP000305881"/>
    </source>
</evidence>